<evidence type="ECO:0000259" key="2">
    <source>
        <dbReference type="Pfam" id="PF26226"/>
    </source>
</evidence>
<dbReference type="OrthoDB" id="210068at2157"/>
<feature type="region of interest" description="Disordered" evidence="1">
    <location>
        <begin position="1"/>
        <end position="46"/>
    </location>
</feature>
<evidence type="ECO:0000313" key="3">
    <source>
        <dbReference type="EMBL" id="EMA49411.1"/>
    </source>
</evidence>
<dbReference type="PATRIC" id="fig|1227456.3.peg.3448"/>
<evidence type="ECO:0000256" key="1">
    <source>
        <dbReference type="SAM" id="MobiDB-lite"/>
    </source>
</evidence>
<dbReference type="Pfam" id="PF26226">
    <property type="entry name" value="DUF8052"/>
    <property type="match status" value="1"/>
</dbReference>
<feature type="compositionally biased region" description="Low complexity" evidence="1">
    <location>
        <begin position="31"/>
        <end position="40"/>
    </location>
</feature>
<dbReference type="InterPro" id="IPR058365">
    <property type="entry name" value="DUF8052"/>
</dbReference>
<accession>M0MUV9</accession>
<comment type="caution">
    <text evidence="3">The sequence shown here is derived from an EMBL/GenBank/DDBJ whole genome shotgun (WGS) entry which is preliminary data.</text>
</comment>
<protein>
    <recommendedName>
        <fullName evidence="2">DUF8052 domain-containing protein</fullName>
    </recommendedName>
</protein>
<feature type="compositionally biased region" description="Acidic residues" evidence="1">
    <location>
        <begin position="21"/>
        <end position="30"/>
    </location>
</feature>
<dbReference type="AlphaFoldDB" id="M0MUV9"/>
<sequence length="226" mass="25553">MTADANGGEAGRIEPDATDAVAEDGADDASDAAAEPDTATYPDVPDWDDEYVDRVSDRLLFNYDLDRDRHVRGERFTLYGELHIESHKQFFHEALSYGHHESGEHLFVRRADRVDVAELERLVDLGHRLADEWIAPNEEHYSTEFTFAIATDTIDPDTRSFVEGFTDRTLLKYGYHGHYEINLVVVAPEREDIVASRNADIADAFGLWDDADSGGLLERLVARVRR</sequence>
<evidence type="ECO:0000313" key="4">
    <source>
        <dbReference type="Proteomes" id="UP000011625"/>
    </source>
</evidence>
<dbReference type="Proteomes" id="UP000011625">
    <property type="component" value="Unassembled WGS sequence"/>
</dbReference>
<gene>
    <name evidence="3" type="ORF">C450_16972</name>
</gene>
<organism evidence="3 4">
    <name type="scientific">Halococcus salifodinae DSM 8989</name>
    <dbReference type="NCBI Taxonomy" id="1227456"/>
    <lineage>
        <taxon>Archaea</taxon>
        <taxon>Methanobacteriati</taxon>
        <taxon>Methanobacteriota</taxon>
        <taxon>Stenosarchaea group</taxon>
        <taxon>Halobacteria</taxon>
        <taxon>Halobacteriales</taxon>
        <taxon>Halococcaceae</taxon>
        <taxon>Halococcus</taxon>
    </lineage>
</organism>
<proteinExistence type="predicted"/>
<keyword evidence="4" id="KW-1185">Reference proteome</keyword>
<feature type="domain" description="DUF8052" evidence="2">
    <location>
        <begin position="49"/>
        <end position="205"/>
    </location>
</feature>
<dbReference type="STRING" id="1227456.C450_16972"/>
<name>M0MUV9_9EURY</name>
<dbReference type="EMBL" id="AOME01000077">
    <property type="protein sequence ID" value="EMA49411.1"/>
    <property type="molecule type" value="Genomic_DNA"/>
</dbReference>
<reference evidence="3 4" key="1">
    <citation type="journal article" date="2014" name="PLoS Genet.">
        <title>Phylogenetically driven sequencing of extremely halophilic archaea reveals strategies for static and dynamic osmo-response.</title>
        <authorList>
            <person name="Becker E.A."/>
            <person name="Seitzer P.M."/>
            <person name="Tritt A."/>
            <person name="Larsen D."/>
            <person name="Krusor M."/>
            <person name="Yao A.I."/>
            <person name="Wu D."/>
            <person name="Madern D."/>
            <person name="Eisen J.A."/>
            <person name="Darling A.E."/>
            <person name="Facciotti M.T."/>
        </authorList>
    </citation>
    <scope>NUCLEOTIDE SEQUENCE [LARGE SCALE GENOMIC DNA]</scope>
    <source>
        <strain evidence="3 4">DSM 8989</strain>
    </source>
</reference>
<dbReference type="RefSeq" id="WP_005045410.1">
    <property type="nucleotide sequence ID" value="NZ_AOME01000077.1"/>
</dbReference>